<dbReference type="Proteomes" id="UP000008144">
    <property type="component" value="Chromosome 14"/>
</dbReference>
<reference evidence="1" key="3">
    <citation type="submission" date="2025-08" db="UniProtKB">
        <authorList>
            <consortium name="Ensembl"/>
        </authorList>
    </citation>
    <scope>IDENTIFICATION</scope>
</reference>
<accession>H2XNH0</accession>
<sequence>MLHMQHIIKCFLLYIIYDSQQVTYHLPVLQPKGDTYSIPIIIYHVTLRYFHWIFKWKFGKHTA</sequence>
<reference evidence="2" key="1">
    <citation type="journal article" date="2002" name="Science">
        <title>The draft genome of Ciona intestinalis: insights into chordate and vertebrate origins.</title>
        <authorList>
            <person name="Dehal P."/>
            <person name="Satou Y."/>
            <person name="Campbell R.K."/>
            <person name="Chapman J."/>
            <person name="Degnan B."/>
            <person name="De Tomaso A."/>
            <person name="Davidson B."/>
            <person name="Di Gregorio A."/>
            <person name="Gelpke M."/>
            <person name="Goodstein D.M."/>
            <person name="Harafuji N."/>
            <person name="Hastings K.E."/>
            <person name="Ho I."/>
            <person name="Hotta K."/>
            <person name="Huang W."/>
            <person name="Kawashima T."/>
            <person name="Lemaire P."/>
            <person name="Martinez D."/>
            <person name="Meinertzhagen I.A."/>
            <person name="Necula S."/>
            <person name="Nonaka M."/>
            <person name="Putnam N."/>
            <person name="Rash S."/>
            <person name="Saiga H."/>
            <person name="Satake M."/>
            <person name="Terry A."/>
            <person name="Yamada L."/>
            <person name="Wang H.G."/>
            <person name="Awazu S."/>
            <person name="Azumi K."/>
            <person name="Boore J."/>
            <person name="Branno M."/>
            <person name="Chin-Bow S."/>
            <person name="DeSantis R."/>
            <person name="Doyle S."/>
            <person name="Francino P."/>
            <person name="Keys D.N."/>
            <person name="Haga S."/>
            <person name="Hayashi H."/>
            <person name="Hino K."/>
            <person name="Imai K.S."/>
            <person name="Inaba K."/>
            <person name="Kano S."/>
            <person name="Kobayashi K."/>
            <person name="Kobayashi M."/>
            <person name="Lee B.I."/>
            <person name="Makabe K.W."/>
            <person name="Manohar C."/>
            <person name="Matassi G."/>
            <person name="Medina M."/>
            <person name="Mochizuki Y."/>
            <person name="Mount S."/>
            <person name="Morishita T."/>
            <person name="Miura S."/>
            <person name="Nakayama A."/>
            <person name="Nishizaka S."/>
            <person name="Nomoto H."/>
            <person name="Ohta F."/>
            <person name="Oishi K."/>
            <person name="Rigoutsos I."/>
            <person name="Sano M."/>
            <person name="Sasaki A."/>
            <person name="Sasakura Y."/>
            <person name="Shoguchi E."/>
            <person name="Shin-i T."/>
            <person name="Spagnuolo A."/>
            <person name="Stainier D."/>
            <person name="Suzuki M.M."/>
            <person name="Tassy O."/>
            <person name="Takatori N."/>
            <person name="Tokuoka M."/>
            <person name="Yagi K."/>
            <person name="Yoshizaki F."/>
            <person name="Wada S."/>
            <person name="Zhang C."/>
            <person name="Hyatt P.D."/>
            <person name="Larimer F."/>
            <person name="Detter C."/>
            <person name="Doggett N."/>
            <person name="Glavina T."/>
            <person name="Hawkins T."/>
            <person name="Richardson P."/>
            <person name="Lucas S."/>
            <person name="Kohara Y."/>
            <person name="Levine M."/>
            <person name="Satoh N."/>
            <person name="Rokhsar D.S."/>
        </authorList>
    </citation>
    <scope>NUCLEOTIDE SEQUENCE [LARGE SCALE GENOMIC DNA]</scope>
</reference>
<organism evidence="1 2">
    <name type="scientific">Ciona intestinalis</name>
    <name type="common">Transparent sea squirt</name>
    <name type="synonym">Ascidia intestinalis</name>
    <dbReference type="NCBI Taxonomy" id="7719"/>
    <lineage>
        <taxon>Eukaryota</taxon>
        <taxon>Metazoa</taxon>
        <taxon>Chordata</taxon>
        <taxon>Tunicata</taxon>
        <taxon>Ascidiacea</taxon>
        <taxon>Phlebobranchia</taxon>
        <taxon>Cionidae</taxon>
        <taxon>Ciona</taxon>
    </lineage>
</organism>
<evidence type="ECO:0000313" key="2">
    <source>
        <dbReference type="Proteomes" id="UP000008144"/>
    </source>
</evidence>
<dbReference type="InParanoid" id="H2XNH0"/>
<dbReference type="AlphaFoldDB" id="H2XNH0"/>
<name>H2XNH0_CIOIN</name>
<protein>
    <submittedName>
        <fullName evidence="1">Uncharacterized protein</fullName>
    </submittedName>
</protein>
<reference evidence="1" key="2">
    <citation type="journal article" date="2008" name="Genome Biol.">
        <title>Improved genome assembly and evidence-based global gene model set for the chordate Ciona intestinalis: new insight into intron and operon populations.</title>
        <authorList>
            <person name="Satou Y."/>
            <person name="Mineta K."/>
            <person name="Ogasawara M."/>
            <person name="Sasakura Y."/>
            <person name="Shoguchi E."/>
            <person name="Ueno K."/>
            <person name="Yamada L."/>
            <person name="Matsumoto J."/>
            <person name="Wasserscheid J."/>
            <person name="Dewar K."/>
            <person name="Wiley G.B."/>
            <person name="Macmil S.L."/>
            <person name="Roe B.A."/>
            <person name="Zeller R.W."/>
            <person name="Hastings K.E."/>
            <person name="Lemaire P."/>
            <person name="Lindquist E."/>
            <person name="Endo T."/>
            <person name="Hotta K."/>
            <person name="Inaba K."/>
        </authorList>
    </citation>
    <scope>NUCLEOTIDE SEQUENCE [LARGE SCALE GENOMIC DNA]</scope>
    <source>
        <strain evidence="1">wild type</strain>
    </source>
</reference>
<evidence type="ECO:0000313" key="1">
    <source>
        <dbReference type="Ensembl" id="ENSCINP00000031203.1"/>
    </source>
</evidence>
<proteinExistence type="predicted"/>
<dbReference type="Ensembl" id="ENSCINT00000032387.1">
    <property type="protein sequence ID" value="ENSCINP00000031203.1"/>
    <property type="gene ID" value="ENSCING00000024228.1"/>
</dbReference>
<dbReference type="HOGENOM" id="CLU_2885060_0_0_1"/>
<keyword evidence="2" id="KW-1185">Reference proteome</keyword>
<reference evidence="1" key="4">
    <citation type="submission" date="2025-09" db="UniProtKB">
        <authorList>
            <consortium name="Ensembl"/>
        </authorList>
    </citation>
    <scope>IDENTIFICATION</scope>
</reference>
<dbReference type="EMBL" id="EAAA01001228">
    <property type="status" value="NOT_ANNOTATED_CDS"/>
    <property type="molecule type" value="Genomic_DNA"/>
</dbReference>